<evidence type="ECO:0000313" key="7">
    <source>
        <dbReference type="EMBL" id="RHY57508.1"/>
    </source>
</evidence>
<dbReference type="SUPFAM" id="SSF54518">
    <property type="entry name" value="Tubby C-terminal domain-like"/>
    <property type="match status" value="1"/>
</dbReference>
<name>A0A397ABI5_APHAT</name>
<dbReference type="InterPro" id="IPR013083">
    <property type="entry name" value="Znf_RING/FYVE/PHD"/>
</dbReference>
<feature type="domain" description="RING-type" evidence="3">
    <location>
        <begin position="55"/>
        <end position="94"/>
    </location>
</feature>
<protein>
    <recommendedName>
        <fullName evidence="3">RING-type domain-containing protein</fullName>
    </recommendedName>
</protein>
<dbReference type="Proteomes" id="UP000265716">
    <property type="component" value="Unassembled WGS sequence"/>
</dbReference>
<evidence type="ECO:0000313" key="15">
    <source>
        <dbReference type="Proteomes" id="UP000286510"/>
    </source>
</evidence>
<dbReference type="EMBL" id="QUTB01005625">
    <property type="protein sequence ID" value="RHY54322.1"/>
    <property type="molecule type" value="Genomic_DNA"/>
</dbReference>
<dbReference type="EMBL" id="QUTF01014873">
    <property type="protein sequence ID" value="RHZ11287.1"/>
    <property type="molecule type" value="Genomic_DNA"/>
</dbReference>
<evidence type="ECO:0000256" key="1">
    <source>
        <dbReference type="PROSITE-ProRule" id="PRU00175"/>
    </source>
</evidence>
<reference evidence="10 11" key="1">
    <citation type="submission" date="2018-08" db="EMBL/GenBank/DDBJ databases">
        <title>Aphanomyces genome sequencing and annotation.</title>
        <authorList>
            <person name="Minardi D."/>
            <person name="Oidtmann B."/>
            <person name="Van Der Giezen M."/>
            <person name="Studholme D.J."/>
        </authorList>
    </citation>
    <scope>NUCLEOTIDE SEQUENCE [LARGE SCALE GENOMIC DNA]</scope>
    <source>
        <strain evidence="8 11">197901</strain>
        <strain evidence="5 13">D2</strain>
        <strain evidence="9 15">FDL457</strain>
        <strain evidence="7 10">SA</strain>
        <strain evidence="6 14">Si</strain>
        <strain evidence="4 12">Yx</strain>
    </source>
</reference>
<dbReference type="InterPro" id="IPR001841">
    <property type="entry name" value="Znf_RING"/>
</dbReference>
<dbReference type="EMBL" id="QUTA01008618">
    <property type="protein sequence ID" value="RHY03119.1"/>
    <property type="molecule type" value="Genomic_DNA"/>
</dbReference>
<dbReference type="Proteomes" id="UP000286510">
    <property type="component" value="Unassembled WGS sequence"/>
</dbReference>
<dbReference type="VEuPathDB" id="FungiDB:H257_00686"/>
<dbReference type="EMBL" id="QUTD01006854">
    <property type="protein sequence ID" value="RHY53064.1"/>
    <property type="molecule type" value="Genomic_DNA"/>
</dbReference>
<dbReference type="Proteomes" id="UP000266196">
    <property type="component" value="Unassembled WGS sequence"/>
</dbReference>
<evidence type="ECO:0000313" key="12">
    <source>
        <dbReference type="Proteomes" id="UP000266239"/>
    </source>
</evidence>
<evidence type="ECO:0000313" key="6">
    <source>
        <dbReference type="EMBL" id="RHY54322.1"/>
    </source>
</evidence>
<feature type="compositionally biased region" description="Acidic residues" evidence="2">
    <location>
        <begin position="10"/>
        <end position="23"/>
    </location>
</feature>
<dbReference type="EMBL" id="QUTE01015327">
    <property type="protein sequence ID" value="RHZ00030.1"/>
    <property type="molecule type" value="Genomic_DNA"/>
</dbReference>
<evidence type="ECO:0000313" key="13">
    <source>
        <dbReference type="Proteomes" id="UP000266643"/>
    </source>
</evidence>
<sequence>MSDNIAVAPADEEIETNVQEEEGPPAAQEARDPWEEEAVKLSAASTENLLRMMECSICKEYLVKATQTSCCGAVFCKRCICMWVRARGTCPVCRMQQIPSKLTLAKYVQRIADELKDDLCPTNDAITDGGTGPSTEVQHRLDQLFPPTGVQNPLDQVFQANLLINEGGDDDGPVDAADNDDPGRPYLYAIPGAEDRAHQCTIRLGQNGSFSLLLEHTQRVICTAVRTRGDGDHSIRLTIKSPDDMVVVATLELLPHSDQYLAVDHLGRDIMAVDYMSKDPVLVLPKPVQILNEGSDMAPFAPQSRRDSIWMQVRRPDTSRVNPFEGKSDPYYDFNRKHSWLRHGGRYVQGARTILVLVGPKNNDMPFLSVAYANTERSRVWVDFLHPIAPLQAFAIALTAMDRHRRVLKARDGP</sequence>
<dbReference type="Pfam" id="PF13639">
    <property type="entry name" value="zf-RING_2"/>
    <property type="match status" value="1"/>
</dbReference>
<dbReference type="AlphaFoldDB" id="A0A397ABI5"/>
<dbReference type="EMBL" id="QUTC01005530">
    <property type="protein sequence ID" value="RHY57508.1"/>
    <property type="molecule type" value="Genomic_DNA"/>
</dbReference>
<gene>
    <name evidence="4" type="ORF">DYB25_008129</name>
    <name evidence="9" type="ORF">DYB26_008382</name>
    <name evidence="5" type="ORF">DYB30_010001</name>
    <name evidence="8" type="ORF">DYB31_005430</name>
    <name evidence="6" type="ORF">DYB34_000105</name>
    <name evidence="7" type="ORF">DYB38_003842</name>
</gene>
<evidence type="ECO:0000313" key="5">
    <source>
        <dbReference type="EMBL" id="RHY53064.1"/>
    </source>
</evidence>
<accession>A0A397ABI5</accession>
<evidence type="ECO:0000313" key="10">
    <source>
        <dbReference type="Proteomes" id="UP000265716"/>
    </source>
</evidence>
<evidence type="ECO:0000313" key="9">
    <source>
        <dbReference type="EMBL" id="RHZ11287.1"/>
    </source>
</evidence>
<comment type="caution">
    <text evidence="4">The sequence shown here is derived from an EMBL/GenBank/DDBJ whole genome shotgun (WGS) entry which is preliminary data.</text>
</comment>
<evidence type="ECO:0000313" key="8">
    <source>
        <dbReference type="EMBL" id="RHZ00030.1"/>
    </source>
</evidence>
<feature type="region of interest" description="Disordered" evidence="2">
    <location>
        <begin position="1"/>
        <end position="32"/>
    </location>
</feature>
<dbReference type="SUPFAM" id="SSF57850">
    <property type="entry name" value="RING/U-box"/>
    <property type="match status" value="1"/>
</dbReference>
<evidence type="ECO:0000259" key="3">
    <source>
        <dbReference type="PROSITE" id="PS50089"/>
    </source>
</evidence>
<dbReference type="Proteomes" id="UP000283543">
    <property type="component" value="Unassembled WGS sequence"/>
</dbReference>
<evidence type="ECO:0000313" key="14">
    <source>
        <dbReference type="Proteomes" id="UP000283543"/>
    </source>
</evidence>
<dbReference type="Proteomes" id="UP000266239">
    <property type="component" value="Unassembled WGS sequence"/>
</dbReference>
<dbReference type="PROSITE" id="PS50089">
    <property type="entry name" value="ZF_RING_2"/>
    <property type="match status" value="1"/>
</dbReference>
<evidence type="ECO:0000256" key="2">
    <source>
        <dbReference type="SAM" id="MobiDB-lite"/>
    </source>
</evidence>
<dbReference type="GO" id="GO:0008270">
    <property type="term" value="F:zinc ion binding"/>
    <property type="evidence" value="ECO:0007669"/>
    <property type="project" value="UniProtKB-KW"/>
</dbReference>
<evidence type="ECO:0000313" key="4">
    <source>
        <dbReference type="EMBL" id="RHY03119.1"/>
    </source>
</evidence>
<dbReference type="Proteomes" id="UP000266643">
    <property type="component" value="Unassembled WGS sequence"/>
</dbReference>
<keyword evidence="1" id="KW-0479">Metal-binding</keyword>
<dbReference type="Gene3D" id="3.30.40.10">
    <property type="entry name" value="Zinc/RING finger domain, C3HC4 (zinc finger)"/>
    <property type="match status" value="1"/>
</dbReference>
<keyword evidence="1" id="KW-0863">Zinc-finger</keyword>
<evidence type="ECO:0000313" key="11">
    <source>
        <dbReference type="Proteomes" id="UP000266196"/>
    </source>
</evidence>
<keyword evidence="1" id="KW-0862">Zinc</keyword>
<dbReference type="InterPro" id="IPR025659">
    <property type="entry name" value="Tubby-like_C"/>
</dbReference>
<organism evidence="4 12">
    <name type="scientific">Aphanomyces astaci</name>
    <name type="common">Crayfish plague agent</name>
    <dbReference type="NCBI Taxonomy" id="112090"/>
    <lineage>
        <taxon>Eukaryota</taxon>
        <taxon>Sar</taxon>
        <taxon>Stramenopiles</taxon>
        <taxon>Oomycota</taxon>
        <taxon>Saprolegniomycetes</taxon>
        <taxon>Saprolegniales</taxon>
        <taxon>Verrucalvaceae</taxon>
        <taxon>Aphanomyces</taxon>
    </lineage>
</organism>
<proteinExistence type="predicted"/>